<comment type="caution">
    <text evidence="1">The sequence shown here is derived from an EMBL/GenBank/DDBJ whole genome shotgun (WGS) entry which is preliminary data.</text>
</comment>
<keyword evidence="2" id="KW-1185">Reference proteome</keyword>
<dbReference type="AlphaFoldDB" id="A0A917BEH5"/>
<name>A0A917BEH5_9MICO</name>
<protein>
    <submittedName>
        <fullName evidence="1">Phytoene dehydrogenase</fullName>
    </submittedName>
</protein>
<dbReference type="Gene3D" id="3.50.50.60">
    <property type="entry name" value="FAD/NAD(P)-binding domain"/>
    <property type="match status" value="1"/>
</dbReference>
<dbReference type="SUPFAM" id="SSF51905">
    <property type="entry name" value="FAD/NAD(P)-binding domain"/>
    <property type="match status" value="1"/>
</dbReference>
<dbReference type="PANTHER" id="PTHR10668">
    <property type="entry name" value="PHYTOENE DEHYDROGENASE"/>
    <property type="match status" value="1"/>
</dbReference>
<dbReference type="EMBL" id="BMGP01000007">
    <property type="protein sequence ID" value="GGF40308.1"/>
    <property type="molecule type" value="Genomic_DNA"/>
</dbReference>
<proteinExistence type="predicted"/>
<dbReference type="Pfam" id="PF13450">
    <property type="entry name" value="NAD_binding_8"/>
    <property type="match status" value="1"/>
</dbReference>
<evidence type="ECO:0000313" key="2">
    <source>
        <dbReference type="Proteomes" id="UP000598775"/>
    </source>
</evidence>
<dbReference type="PANTHER" id="PTHR10668:SF105">
    <property type="entry name" value="DEHYDROGENASE-RELATED"/>
    <property type="match status" value="1"/>
</dbReference>
<sequence>MDAVDVVVVGAGPNGLAAAVTMARAGLRVRVYERADTPGGGARTAELTLPGYLHDVCSAVHPMALASEFFRRFRLSSRIELLRPELAYGHPLDGGRAGLAYQSLDETARALGVDGPAWKRLFEPLVSHWRELAQFTGTSLLRVPRHPQLAAQFGARAFEQGSPLWSLRFESDIAPALLSGVQAHSILPLPGLAPAAAGLLLGTYAHGVGWPVPVGGSQSIILALVDDLLAHGGEVVTSTEVTSLDELPPARAVLLDLTPKALLALAGERIPRGYARSLTRFRYGNAVAKLDLALSDAVPWAHEELRRAGTVHVGGTHAQIARSEAMVASGKHAPKPYVLVAQPSVVDPSRAPEGKHVLWAYTHVPAGSDVDQSEVIISQIERFAPGFRDTILATSGRTAVEEEQGNPNYVGGDISAGAATFGQLLRRPTLSPYPWQTPVRGVYLCSSSTPPGPGVHGLGGWHAARRALAVEFGIRRAPDLRPGA</sequence>
<gene>
    <name evidence="1" type="ORF">GCM10011399_36390</name>
</gene>
<reference evidence="1 2" key="1">
    <citation type="journal article" date="2014" name="Int. J. Syst. Evol. Microbiol.">
        <title>Complete genome sequence of Corynebacterium casei LMG S-19264T (=DSM 44701T), isolated from a smear-ripened cheese.</title>
        <authorList>
            <consortium name="US DOE Joint Genome Institute (JGI-PGF)"/>
            <person name="Walter F."/>
            <person name="Albersmeier A."/>
            <person name="Kalinowski J."/>
            <person name="Ruckert C."/>
        </authorList>
    </citation>
    <scope>NUCLEOTIDE SEQUENCE [LARGE SCALE GENOMIC DNA]</scope>
    <source>
        <strain evidence="1 2">CGMCC 1.12976</strain>
    </source>
</reference>
<accession>A0A917BEH5</accession>
<dbReference type="Proteomes" id="UP000598775">
    <property type="component" value="Unassembled WGS sequence"/>
</dbReference>
<evidence type="ECO:0000313" key="1">
    <source>
        <dbReference type="EMBL" id="GGF40308.1"/>
    </source>
</evidence>
<dbReference type="InterPro" id="IPR036188">
    <property type="entry name" value="FAD/NAD-bd_sf"/>
</dbReference>
<dbReference type="PRINTS" id="PR00419">
    <property type="entry name" value="ADXRDTASE"/>
</dbReference>
<dbReference type="RefSeq" id="WP_188680926.1">
    <property type="nucleotide sequence ID" value="NZ_BMGP01000007.1"/>
</dbReference>
<organism evidence="1 2">
    <name type="scientific">Subtercola lobariae</name>
    <dbReference type="NCBI Taxonomy" id="1588641"/>
    <lineage>
        <taxon>Bacteria</taxon>
        <taxon>Bacillati</taxon>
        <taxon>Actinomycetota</taxon>
        <taxon>Actinomycetes</taxon>
        <taxon>Micrococcales</taxon>
        <taxon>Microbacteriaceae</taxon>
        <taxon>Subtercola</taxon>
    </lineage>
</organism>